<organism evidence="1">
    <name type="scientific">Anguilla anguilla</name>
    <name type="common">European freshwater eel</name>
    <name type="synonym">Muraena anguilla</name>
    <dbReference type="NCBI Taxonomy" id="7936"/>
    <lineage>
        <taxon>Eukaryota</taxon>
        <taxon>Metazoa</taxon>
        <taxon>Chordata</taxon>
        <taxon>Craniata</taxon>
        <taxon>Vertebrata</taxon>
        <taxon>Euteleostomi</taxon>
        <taxon>Actinopterygii</taxon>
        <taxon>Neopterygii</taxon>
        <taxon>Teleostei</taxon>
        <taxon>Anguilliformes</taxon>
        <taxon>Anguillidae</taxon>
        <taxon>Anguilla</taxon>
    </lineage>
</organism>
<reference evidence="1" key="1">
    <citation type="submission" date="2014-11" db="EMBL/GenBank/DDBJ databases">
        <authorList>
            <person name="Amaro Gonzalez C."/>
        </authorList>
    </citation>
    <scope>NUCLEOTIDE SEQUENCE</scope>
</reference>
<protein>
    <submittedName>
        <fullName evidence="1">Uncharacterized protein</fullName>
    </submittedName>
</protein>
<name>A0A0E9VJT1_ANGAN</name>
<accession>A0A0E9VJT1</accession>
<evidence type="ECO:0000313" key="1">
    <source>
        <dbReference type="EMBL" id="JAH78307.1"/>
    </source>
</evidence>
<sequence>MQTACGQNAHIQKI</sequence>
<proteinExistence type="predicted"/>
<reference evidence="1" key="2">
    <citation type="journal article" date="2015" name="Fish Shellfish Immunol.">
        <title>Early steps in the European eel (Anguilla anguilla)-Vibrio vulnificus interaction in the gills: Role of the RtxA13 toxin.</title>
        <authorList>
            <person name="Callol A."/>
            <person name="Pajuelo D."/>
            <person name="Ebbesson L."/>
            <person name="Teles M."/>
            <person name="MacKenzie S."/>
            <person name="Amaro C."/>
        </authorList>
    </citation>
    <scope>NUCLEOTIDE SEQUENCE</scope>
</reference>
<dbReference type="EMBL" id="GBXM01030270">
    <property type="protein sequence ID" value="JAH78307.1"/>
    <property type="molecule type" value="Transcribed_RNA"/>
</dbReference>